<dbReference type="OrthoDB" id="9764501at2"/>
<feature type="active site" description="Proton donor" evidence="13">
    <location>
        <position position="108"/>
    </location>
</feature>
<dbReference type="GO" id="GO:0050660">
    <property type="term" value="F:flavin adenine dinucleotide binding"/>
    <property type="evidence" value="ECO:0007669"/>
    <property type="project" value="InterPro"/>
</dbReference>
<keyword evidence="17" id="KW-1185">Reference proteome</keyword>
<evidence type="ECO:0000313" key="16">
    <source>
        <dbReference type="EMBL" id="RAI28634.1"/>
    </source>
</evidence>
<name>A0A327JT37_9HYPH</name>
<dbReference type="CDD" id="cd02801">
    <property type="entry name" value="DUS_like_FMN"/>
    <property type="match status" value="1"/>
</dbReference>
<dbReference type="InterPro" id="IPR018517">
    <property type="entry name" value="tRNA_hU_synthase_CS"/>
</dbReference>
<protein>
    <recommendedName>
        <fullName evidence="12">tRNA-dihydrouridine synthase</fullName>
        <ecNumber evidence="12">1.3.1.-</ecNumber>
    </recommendedName>
</protein>
<feature type="domain" description="DUS-like FMN-binding" evidence="15">
    <location>
        <begin position="23"/>
        <end position="312"/>
    </location>
</feature>
<keyword evidence="3" id="KW-0820">tRNA-binding</keyword>
<dbReference type="SUPFAM" id="SSF51395">
    <property type="entry name" value="FMN-linked oxidoreductases"/>
    <property type="match status" value="1"/>
</dbReference>
<dbReference type="GO" id="GO:0017150">
    <property type="term" value="F:tRNA dihydrouridine synthase activity"/>
    <property type="evidence" value="ECO:0007669"/>
    <property type="project" value="InterPro"/>
</dbReference>
<evidence type="ECO:0000256" key="3">
    <source>
        <dbReference type="ARBA" id="ARBA00022555"/>
    </source>
</evidence>
<evidence type="ECO:0000256" key="10">
    <source>
        <dbReference type="ARBA" id="ARBA00048205"/>
    </source>
</evidence>
<feature type="binding site" evidence="14">
    <location>
        <position position="78"/>
    </location>
    <ligand>
        <name>FMN</name>
        <dbReference type="ChEBI" id="CHEBI:58210"/>
    </ligand>
</feature>
<dbReference type="EMBL" id="NPEV01000008">
    <property type="protein sequence ID" value="RAI28634.1"/>
    <property type="molecule type" value="Genomic_DNA"/>
</dbReference>
<keyword evidence="6 12" id="KW-0819">tRNA processing</keyword>
<dbReference type="Pfam" id="PF01207">
    <property type="entry name" value="Dus"/>
    <property type="match status" value="1"/>
</dbReference>
<evidence type="ECO:0000256" key="2">
    <source>
        <dbReference type="ARBA" id="ARBA00002790"/>
    </source>
</evidence>
<feature type="binding site" evidence="14">
    <location>
        <begin position="232"/>
        <end position="233"/>
    </location>
    <ligand>
        <name>FMN</name>
        <dbReference type="ChEBI" id="CHEBI:58210"/>
    </ligand>
</feature>
<feature type="binding site" evidence="14">
    <location>
        <position position="147"/>
    </location>
    <ligand>
        <name>FMN</name>
        <dbReference type="ChEBI" id="CHEBI:58210"/>
    </ligand>
</feature>
<dbReference type="PANTHER" id="PTHR45846:SF1">
    <property type="entry name" value="TRNA-DIHYDROURIDINE(47) SYNTHASE [NAD(P)(+)]-LIKE"/>
    <property type="match status" value="1"/>
</dbReference>
<feature type="binding site" evidence="14">
    <location>
        <position position="177"/>
    </location>
    <ligand>
        <name>FMN</name>
        <dbReference type="ChEBI" id="CHEBI:58210"/>
    </ligand>
</feature>
<proteinExistence type="inferred from homology"/>
<dbReference type="NCBIfam" id="TIGR00737">
    <property type="entry name" value="nifR3_yhdG"/>
    <property type="match status" value="1"/>
</dbReference>
<evidence type="ECO:0000256" key="7">
    <source>
        <dbReference type="ARBA" id="ARBA00022857"/>
    </source>
</evidence>
<comment type="caution">
    <text evidence="16">The sequence shown here is derived from an EMBL/GenBank/DDBJ whole genome shotgun (WGS) entry which is preliminary data.</text>
</comment>
<evidence type="ECO:0000256" key="12">
    <source>
        <dbReference type="PIRNR" id="PIRNR006621"/>
    </source>
</evidence>
<dbReference type="InterPro" id="IPR035587">
    <property type="entry name" value="DUS-like_FMN-bd"/>
</dbReference>
<keyword evidence="7" id="KW-0521">NADP</keyword>
<comment type="similarity">
    <text evidence="12">Belongs to the dus family.</text>
</comment>
<comment type="cofactor">
    <cofactor evidence="1 12 14">
        <name>FMN</name>
        <dbReference type="ChEBI" id="CHEBI:58210"/>
    </cofactor>
</comment>
<dbReference type="Gene3D" id="1.10.1200.80">
    <property type="entry name" value="Putative flavin oxidoreducatase, domain 2"/>
    <property type="match status" value="1"/>
</dbReference>
<dbReference type="RefSeq" id="WP_111433364.1">
    <property type="nucleotide sequence ID" value="NZ_JACIGG010000005.1"/>
</dbReference>
<keyword evidence="5 12" id="KW-0288">FMN</keyword>
<dbReference type="Proteomes" id="UP000249299">
    <property type="component" value="Unassembled WGS sequence"/>
</dbReference>
<evidence type="ECO:0000256" key="8">
    <source>
        <dbReference type="ARBA" id="ARBA00022884"/>
    </source>
</evidence>
<dbReference type="InterPro" id="IPR013785">
    <property type="entry name" value="Aldolase_TIM"/>
</dbReference>
<comment type="catalytic activity">
    <reaction evidence="10">
        <text>a 5,6-dihydrouridine in tRNA + NADP(+) = a uridine in tRNA + NADPH + H(+)</text>
        <dbReference type="Rhea" id="RHEA:23624"/>
        <dbReference type="Rhea" id="RHEA-COMP:13339"/>
        <dbReference type="Rhea" id="RHEA-COMP:13887"/>
        <dbReference type="ChEBI" id="CHEBI:15378"/>
        <dbReference type="ChEBI" id="CHEBI:57783"/>
        <dbReference type="ChEBI" id="CHEBI:58349"/>
        <dbReference type="ChEBI" id="CHEBI:65315"/>
        <dbReference type="ChEBI" id="CHEBI:74443"/>
    </reaction>
</comment>
<evidence type="ECO:0000259" key="15">
    <source>
        <dbReference type="Pfam" id="PF01207"/>
    </source>
</evidence>
<sequence length="338" mass="36434">MRRTVWNHAPTIGDLRLKNAVFLAPMAGITDAPFRRLAHRFDAGLVISEVVASNELITGGEEAHLRAESAGVTPHAVQLAGREATALAESARRLEAAGADLLDINMGCPSKRVTTGYAGSALMRDLDHATRLIDAVVGAVSVPVTVKMRLGWDDDNHNAPELARRAEQAGVALVTVHGRTRCQFYKGRADWKAIAAVKEAVSIPVIANGDCESFEDAAEMLSQSGADGVMIGRGAYGRPWFPGAVARYLSTGITPPEPANDEIAAIVAEHYEGILDHYGRDLGLRAARKHLAWYMDRSPRIDADAKALRRDILTAENPDTVRALLTSWFDAADQRDAA</sequence>
<evidence type="ECO:0000256" key="5">
    <source>
        <dbReference type="ARBA" id="ARBA00022643"/>
    </source>
</evidence>
<evidence type="ECO:0000313" key="17">
    <source>
        <dbReference type="Proteomes" id="UP000249299"/>
    </source>
</evidence>
<accession>A0A327JT37</accession>
<dbReference type="PIRSF" id="PIRSF006621">
    <property type="entry name" value="Dus"/>
    <property type="match status" value="1"/>
</dbReference>
<dbReference type="InterPro" id="IPR001269">
    <property type="entry name" value="DUS_fam"/>
</dbReference>
<dbReference type="GO" id="GO:0000049">
    <property type="term" value="F:tRNA binding"/>
    <property type="evidence" value="ECO:0007669"/>
    <property type="project" value="UniProtKB-KW"/>
</dbReference>
<organism evidence="16 17">
    <name type="scientific">Rhodobium orientis</name>
    <dbReference type="NCBI Taxonomy" id="34017"/>
    <lineage>
        <taxon>Bacteria</taxon>
        <taxon>Pseudomonadati</taxon>
        <taxon>Pseudomonadota</taxon>
        <taxon>Alphaproteobacteria</taxon>
        <taxon>Hyphomicrobiales</taxon>
        <taxon>Rhodobiaceae</taxon>
        <taxon>Rhodobium</taxon>
    </lineage>
</organism>
<reference evidence="16 17" key="1">
    <citation type="submission" date="2017-07" db="EMBL/GenBank/DDBJ databases">
        <title>Draft Genome Sequences of Select Purple Nonsulfur Bacteria.</title>
        <authorList>
            <person name="Lasarre B."/>
            <person name="Mckinlay J.B."/>
        </authorList>
    </citation>
    <scope>NUCLEOTIDE SEQUENCE [LARGE SCALE GENOMIC DNA]</scope>
    <source>
        <strain evidence="16 17">DSM 11290</strain>
    </source>
</reference>
<keyword evidence="8" id="KW-0694">RNA-binding</keyword>
<evidence type="ECO:0000256" key="6">
    <source>
        <dbReference type="ARBA" id="ARBA00022694"/>
    </source>
</evidence>
<dbReference type="AlphaFoldDB" id="A0A327JT37"/>
<dbReference type="InterPro" id="IPR004652">
    <property type="entry name" value="DusB-like"/>
</dbReference>
<dbReference type="Gene3D" id="3.20.20.70">
    <property type="entry name" value="Aldolase class I"/>
    <property type="match status" value="1"/>
</dbReference>
<dbReference type="InterPro" id="IPR024036">
    <property type="entry name" value="tRNA-dHydroUridine_Synthase_C"/>
</dbReference>
<evidence type="ECO:0000256" key="11">
    <source>
        <dbReference type="ARBA" id="ARBA00048802"/>
    </source>
</evidence>
<dbReference type="PROSITE" id="PS01136">
    <property type="entry name" value="UPF0034"/>
    <property type="match status" value="1"/>
</dbReference>
<comment type="function">
    <text evidence="2 12">Catalyzes the synthesis of 5,6-dihydrouridine (D), a modified base found in the D-loop of most tRNAs, via the reduction of the C5-C6 double bond in target uridines.</text>
</comment>
<evidence type="ECO:0000256" key="1">
    <source>
        <dbReference type="ARBA" id="ARBA00001917"/>
    </source>
</evidence>
<keyword evidence="14" id="KW-0547">Nucleotide-binding</keyword>
<evidence type="ECO:0000256" key="13">
    <source>
        <dbReference type="PIRSR" id="PIRSR006621-1"/>
    </source>
</evidence>
<comment type="catalytic activity">
    <reaction evidence="11">
        <text>a 5,6-dihydrouridine in tRNA + NAD(+) = a uridine in tRNA + NADH + H(+)</text>
        <dbReference type="Rhea" id="RHEA:54452"/>
        <dbReference type="Rhea" id="RHEA-COMP:13339"/>
        <dbReference type="Rhea" id="RHEA-COMP:13887"/>
        <dbReference type="ChEBI" id="CHEBI:15378"/>
        <dbReference type="ChEBI" id="CHEBI:57540"/>
        <dbReference type="ChEBI" id="CHEBI:57945"/>
        <dbReference type="ChEBI" id="CHEBI:65315"/>
        <dbReference type="ChEBI" id="CHEBI:74443"/>
    </reaction>
</comment>
<dbReference type="PANTHER" id="PTHR45846">
    <property type="entry name" value="TRNA-DIHYDROURIDINE(47) SYNTHASE [NAD(P)(+)]-LIKE"/>
    <property type="match status" value="1"/>
</dbReference>
<evidence type="ECO:0000256" key="4">
    <source>
        <dbReference type="ARBA" id="ARBA00022630"/>
    </source>
</evidence>
<evidence type="ECO:0000256" key="9">
    <source>
        <dbReference type="ARBA" id="ARBA00023002"/>
    </source>
</evidence>
<keyword evidence="4 12" id="KW-0285">Flavoprotein</keyword>
<evidence type="ECO:0000256" key="14">
    <source>
        <dbReference type="PIRSR" id="PIRSR006621-2"/>
    </source>
</evidence>
<dbReference type="EC" id="1.3.1.-" evidence="12"/>
<keyword evidence="9 12" id="KW-0560">Oxidoreductase</keyword>
<gene>
    <name evidence="16" type="ORF">CH339_05780</name>
</gene>
<feature type="binding site" evidence="14">
    <location>
        <begin position="25"/>
        <end position="27"/>
    </location>
    <ligand>
        <name>FMN</name>
        <dbReference type="ChEBI" id="CHEBI:58210"/>
    </ligand>
</feature>